<keyword evidence="1" id="KW-1133">Transmembrane helix</keyword>
<evidence type="ECO:0000313" key="2">
    <source>
        <dbReference type="EMBL" id="SJM54276.1"/>
    </source>
</evidence>
<keyword evidence="1" id="KW-0812">Transmembrane</keyword>
<feature type="transmembrane region" description="Helical" evidence="1">
    <location>
        <begin position="161"/>
        <end position="182"/>
    </location>
</feature>
<keyword evidence="1" id="KW-0472">Membrane</keyword>
<evidence type="ECO:0000313" key="3">
    <source>
        <dbReference type="Proteomes" id="UP000195787"/>
    </source>
</evidence>
<accession>A0A1R4FEG6</accession>
<name>A0A1R4FEG6_9MICO</name>
<proteinExistence type="predicted"/>
<dbReference type="RefSeq" id="WP_143244626.1">
    <property type="nucleotide sequence ID" value="NZ_FUHU01000020.1"/>
</dbReference>
<gene>
    <name evidence="2" type="ORF">CZ674_04215</name>
</gene>
<feature type="transmembrane region" description="Helical" evidence="1">
    <location>
        <begin position="29"/>
        <end position="49"/>
    </location>
</feature>
<protein>
    <submittedName>
        <fullName evidence="2">Uncharacterized protein</fullName>
    </submittedName>
</protein>
<dbReference type="OrthoDB" id="5122128at2"/>
<dbReference type="GeneID" id="303172410"/>
<evidence type="ECO:0000256" key="1">
    <source>
        <dbReference type="SAM" id="Phobius"/>
    </source>
</evidence>
<dbReference type="AlphaFoldDB" id="A0A1R4FEG6"/>
<organism evidence="2 3">
    <name type="scientific">Agrococcus casei LMG 22410</name>
    <dbReference type="NCBI Taxonomy" id="1255656"/>
    <lineage>
        <taxon>Bacteria</taxon>
        <taxon>Bacillati</taxon>
        <taxon>Actinomycetota</taxon>
        <taxon>Actinomycetes</taxon>
        <taxon>Micrococcales</taxon>
        <taxon>Microbacteriaceae</taxon>
        <taxon>Agrococcus</taxon>
    </lineage>
</organism>
<dbReference type="EMBL" id="FUHU01000020">
    <property type="protein sequence ID" value="SJM54276.1"/>
    <property type="molecule type" value="Genomic_DNA"/>
</dbReference>
<feature type="transmembrane region" description="Helical" evidence="1">
    <location>
        <begin position="138"/>
        <end position="155"/>
    </location>
</feature>
<feature type="transmembrane region" description="Helical" evidence="1">
    <location>
        <begin position="55"/>
        <end position="76"/>
    </location>
</feature>
<sequence length="187" mass="19748">MSSDSDQAERVIRELDELRDRTRTSGRSVATGYPLIGWGFAWAAGYSSLELLDGWWRVAAAVVAWMVGMSLSWAPMRAAVRTGTEGRMQAGWFVLMGASPFIVAAAQPATWVNIALLLGALWSVGMVFYAIATQDVPYAVSAGIGVVAAAVASFQEAVGPLLLFGLAAGLPLLAVGFARVIATVRRG</sequence>
<feature type="transmembrane region" description="Helical" evidence="1">
    <location>
        <begin position="112"/>
        <end position="131"/>
    </location>
</feature>
<reference evidence="2 3" key="1">
    <citation type="submission" date="2017-02" db="EMBL/GenBank/DDBJ databases">
        <authorList>
            <person name="Peterson S.W."/>
        </authorList>
    </citation>
    <scope>NUCLEOTIDE SEQUENCE [LARGE SCALE GENOMIC DNA]</scope>
    <source>
        <strain evidence="2 3">LMG 22410</strain>
    </source>
</reference>
<keyword evidence="3" id="KW-1185">Reference proteome</keyword>
<dbReference type="Proteomes" id="UP000195787">
    <property type="component" value="Unassembled WGS sequence"/>
</dbReference>
<feature type="transmembrane region" description="Helical" evidence="1">
    <location>
        <begin position="88"/>
        <end position="106"/>
    </location>
</feature>